<accession>A0A1Y6LS36</accession>
<dbReference type="Proteomes" id="UP000215453">
    <property type="component" value="Chromosome 8"/>
</dbReference>
<dbReference type="AlphaFoldDB" id="A0A1Y6LS36"/>
<dbReference type="EMBL" id="LT882683">
    <property type="protein sequence ID" value="SMY27206.1"/>
    <property type="molecule type" value="Genomic_DNA"/>
</dbReference>
<comment type="caution">
    <text evidence="6">Lacks conserved residue(s) required for the propagation of feature annotation.</text>
</comment>
<dbReference type="GO" id="GO:0006511">
    <property type="term" value="P:ubiquitin-dependent protein catabolic process"/>
    <property type="evidence" value="ECO:0007669"/>
    <property type="project" value="TreeGrafter"/>
</dbReference>
<comment type="pathway">
    <text evidence="2">Protein modification; protein ubiquitination.</text>
</comment>
<dbReference type="InterPro" id="IPR035983">
    <property type="entry name" value="Hect_E3_ubiquitin_ligase"/>
</dbReference>
<evidence type="ECO:0000256" key="6">
    <source>
        <dbReference type="PROSITE-ProRule" id="PRU00104"/>
    </source>
</evidence>
<dbReference type="InterPro" id="IPR000569">
    <property type="entry name" value="HECT_dom"/>
</dbReference>
<evidence type="ECO:0000256" key="1">
    <source>
        <dbReference type="ARBA" id="ARBA00000885"/>
    </source>
</evidence>
<evidence type="ECO:0000256" key="3">
    <source>
        <dbReference type="ARBA" id="ARBA00012485"/>
    </source>
</evidence>
<dbReference type="InterPro" id="IPR050409">
    <property type="entry name" value="E3_ubiq-protein_ligase"/>
</dbReference>
<dbReference type="Gene3D" id="3.30.2160.10">
    <property type="entry name" value="Hect, E3 ligase catalytic domain"/>
    <property type="match status" value="1"/>
</dbReference>
<name>A0A1Y6LS36_ZYMTR</name>
<gene>
    <name evidence="9" type="ORF">ZT1A5_G8650</name>
</gene>
<dbReference type="SMART" id="SM00119">
    <property type="entry name" value="HECTc"/>
    <property type="match status" value="1"/>
</dbReference>
<dbReference type="GO" id="GO:0061630">
    <property type="term" value="F:ubiquitin protein ligase activity"/>
    <property type="evidence" value="ECO:0007669"/>
    <property type="project" value="UniProtKB-EC"/>
</dbReference>
<evidence type="ECO:0000259" key="8">
    <source>
        <dbReference type="PROSITE" id="PS50237"/>
    </source>
</evidence>
<sequence length="293" mass="33194">MPEHNNDPHANMGNYNPRPNLGNTPSHDDIRTSLQIGRPSDAEAVTDHQEIPHKIRLDIRQDQAFLDLYQKLHNTSGSDMKQTDLQIFFRGDSRGESQSPSAWLAAVFTQMFDPNLALFAPTPADGRVMHPSEYSGCNPQHLPVFRFAGKMVGLAMRAKVTLPVRLSRAVLRRMLLVEAVDIAFEDLMEDLRLFDLERYDMLVNVLEKEIPPGLTFSIESERFGAVKVFDLLEDGRNALVNEGNKREYVRCVAEWLLFRSVEQQHDAFAQGVHDIVSNVELSQGQGIEELDRV</sequence>
<protein>
    <recommendedName>
        <fullName evidence="3">HECT-type E3 ubiquitin transferase</fullName>
        <ecNumber evidence="3">2.3.2.26</ecNumber>
    </recommendedName>
</protein>
<keyword evidence="4" id="KW-0808">Transferase</keyword>
<evidence type="ECO:0000256" key="5">
    <source>
        <dbReference type="ARBA" id="ARBA00022786"/>
    </source>
</evidence>
<proteinExistence type="predicted"/>
<dbReference type="PANTHER" id="PTHR11254:SF67">
    <property type="entry name" value="E3 UBIQUITIN-PROTEIN LIGASE HUWE1"/>
    <property type="match status" value="1"/>
</dbReference>
<dbReference type="EC" id="2.3.2.26" evidence="3"/>
<evidence type="ECO:0000256" key="2">
    <source>
        <dbReference type="ARBA" id="ARBA00004906"/>
    </source>
</evidence>
<dbReference type="Pfam" id="PF00632">
    <property type="entry name" value="HECT"/>
    <property type="match status" value="1"/>
</dbReference>
<dbReference type="PROSITE" id="PS50237">
    <property type="entry name" value="HECT"/>
    <property type="match status" value="1"/>
</dbReference>
<comment type="catalytic activity">
    <reaction evidence="1">
        <text>S-ubiquitinyl-[E2 ubiquitin-conjugating enzyme]-L-cysteine + [acceptor protein]-L-lysine = [E2 ubiquitin-conjugating enzyme]-L-cysteine + N(6)-ubiquitinyl-[acceptor protein]-L-lysine.</text>
        <dbReference type="EC" id="2.3.2.26"/>
    </reaction>
</comment>
<organism evidence="9 10">
    <name type="scientific">Zymoseptoria tritici ST99CH_1A5</name>
    <dbReference type="NCBI Taxonomy" id="1276529"/>
    <lineage>
        <taxon>Eukaryota</taxon>
        <taxon>Fungi</taxon>
        <taxon>Dikarya</taxon>
        <taxon>Ascomycota</taxon>
        <taxon>Pezizomycotina</taxon>
        <taxon>Dothideomycetes</taxon>
        <taxon>Dothideomycetidae</taxon>
        <taxon>Mycosphaerellales</taxon>
        <taxon>Mycosphaerellaceae</taxon>
        <taxon>Zymoseptoria</taxon>
    </lineage>
</organism>
<dbReference type="GO" id="GO:0000209">
    <property type="term" value="P:protein polyubiquitination"/>
    <property type="evidence" value="ECO:0007669"/>
    <property type="project" value="TreeGrafter"/>
</dbReference>
<reference evidence="9 10" key="1">
    <citation type="submission" date="2016-10" db="EMBL/GenBank/DDBJ databases">
        <authorList>
            <person name="Varghese N."/>
        </authorList>
    </citation>
    <scope>NUCLEOTIDE SEQUENCE [LARGE SCALE GENOMIC DNA]</scope>
</reference>
<evidence type="ECO:0000256" key="4">
    <source>
        <dbReference type="ARBA" id="ARBA00022679"/>
    </source>
</evidence>
<evidence type="ECO:0000313" key="10">
    <source>
        <dbReference type="Proteomes" id="UP000215453"/>
    </source>
</evidence>
<dbReference type="Gene3D" id="3.90.1750.10">
    <property type="entry name" value="Hect, E3 ligase catalytic domains"/>
    <property type="match status" value="1"/>
</dbReference>
<dbReference type="SUPFAM" id="SSF56204">
    <property type="entry name" value="Hect, E3 ligase catalytic domain"/>
    <property type="match status" value="1"/>
</dbReference>
<keyword evidence="5 6" id="KW-0833">Ubl conjugation pathway</keyword>
<dbReference type="PANTHER" id="PTHR11254">
    <property type="entry name" value="HECT DOMAIN UBIQUITIN-PROTEIN LIGASE"/>
    <property type="match status" value="1"/>
</dbReference>
<feature type="domain" description="HECT" evidence="8">
    <location>
        <begin position="103"/>
        <end position="293"/>
    </location>
</feature>
<evidence type="ECO:0000256" key="7">
    <source>
        <dbReference type="SAM" id="MobiDB-lite"/>
    </source>
</evidence>
<evidence type="ECO:0000313" key="9">
    <source>
        <dbReference type="EMBL" id="SMY27206.1"/>
    </source>
</evidence>
<dbReference type="GO" id="GO:0005737">
    <property type="term" value="C:cytoplasm"/>
    <property type="evidence" value="ECO:0007669"/>
    <property type="project" value="TreeGrafter"/>
</dbReference>
<feature type="region of interest" description="Disordered" evidence="7">
    <location>
        <begin position="1"/>
        <end position="33"/>
    </location>
</feature>